<dbReference type="InterPro" id="IPR043504">
    <property type="entry name" value="Peptidase_S1_PA_chymotrypsin"/>
</dbReference>
<sequence length="673" mass="72170">MSDADPVIDALARAATVYFHALDATPGAEGSALWGTGFFIAPGLVLTCAHVLAPALRGDRDRIFGVCGGEVAGGEPLPARLERWLLDGEPRPEQRVPVAQDLALVRVLEPGVEHECVWLTDRTDHPGGRGVVQGYRPGEGGRAVRWKATARINGFDDDYGLRFRPEAEFPKGGSGSPVLDAHTGAVTGVLKSRRAGRDGGTAIAVTALRRFGPAYQPLIADHDHWHGQSPKTTGHNWVERQHQLPGAGVHTGGDQWGPRDRREALGLLASVPPPDGIRPVVELVRKARGGVAAPPGQLLPHSWRDGHGLLYEAGQPVAAIAALHYLQLVVEYERVRGGDASALADWVALRLQDVPRIVHTVVTQASLPPGLAPPPVTAGSAPAVVRYPRAGDGTGVVIVELEPVLGPFRAGPAGTAPGSRFYWRIRVDDGFDLNEPLHEDQTGDGVPPEELVHTLRAPLAEVFATLDAPGAPAPLEVALPADHFDTAVHRWQLTEMARLHQPAYVGVRRMVVLRDLGRRGEPDPVWLRRWRAMERAGAPVAVRTPPPRQLPRPRHFEEMGASAVPVLCRPASSGAGRRAIGMALAAGHGIALWHTDGHPDLGCGDFCDRLHEGAALLLEQSTAPVELPDRLRRIRDDISGTRDTGHWAESVALLYDDPGRPLPLDDSGPVDSP</sequence>
<dbReference type="GO" id="GO:0016829">
    <property type="term" value="F:lyase activity"/>
    <property type="evidence" value="ECO:0007669"/>
    <property type="project" value="UniProtKB-KW"/>
</dbReference>
<dbReference type="RefSeq" id="WP_003961786.1">
    <property type="nucleotide sequence ID" value="NZ_CM000913.1"/>
</dbReference>
<dbReference type="InterPro" id="IPR045450">
    <property type="entry name" value="VMAP_C"/>
</dbReference>
<evidence type="ECO:0000313" key="3">
    <source>
        <dbReference type="Proteomes" id="UP000002357"/>
    </source>
</evidence>
<reference evidence="2 3" key="1">
    <citation type="journal article" date="2010" name="Genome Biol. Evol.">
        <title>The sequence of a 1.8-mb bacterial linear plasmid reveals a rich evolutionary reservoir of secondary metabolic pathways.</title>
        <authorList>
            <person name="Medema M.H."/>
            <person name="Trefzer A."/>
            <person name="Kovalchuk A."/>
            <person name="van den Berg M."/>
            <person name="Mueller U."/>
            <person name="Heijne W."/>
            <person name="Wu L."/>
            <person name="Alam M.T."/>
            <person name="Ronning C.M."/>
            <person name="Nierman W.C."/>
            <person name="Bovenberg R.A.L."/>
            <person name="Breitling R."/>
            <person name="Takano E."/>
        </authorList>
    </citation>
    <scope>NUCLEOTIDE SEQUENCE [LARGE SCALE GENOMIC DNA]</scope>
    <source>
        <strain evidence="3">ATCC 27064 / DSM 738 / JCM 4710 / NBRC 13307 / NCIMB 12785 / NRRL 3585 / VKM Ac-602</strain>
    </source>
</reference>
<dbReference type="GeneID" id="93729385"/>
<name>E2Q5J0_STRCL</name>
<dbReference type="EMBL" id="CM000913">
    <property type="protein sequence ID" value="EFG09204.1"/>
    <property type="molecule type" value="Genomic_DNA"/>
</dbReference>
<dbReference type="Proteomes" id="UP000002357">
    <property type="component" value="Chromosome"/>
</dbReference>
<keyword evidence="2" id="KW-0456">Lyase</keyword>
<evidence type="ECO:0000313" key="2">
    <source>
        <dbReference type="EMBL" id="EFG09204.1"/>
    </source>
</evidence>
<dbReference type="eggNOG" id="COG0265">
    <property type="taxonomic scope" value="Bacteria"/>
</dbReference>
<evidence type="ECO:0000259" key="1">
    <source>
        <dbReference type="Pfam" id="PF20028"/>
    </source>
</evidence>
<proteinExistence type="predicted"/>
<dbReference type="Gene3D" id="2.40.10.10">
    <property type="entry name" value="Trypsin-like serine proteases"/>
    <property type="match status" value="2"/>
</dbReference>
<dbReference type="Pfam" id="PF20028">
    <property type="entry name" value="VMAP-C"/>
    <property type="match status" value="1"/>
</dbReference>
<protein>
    <submittedName>
        <fullName evidence="2">PBS lyase HEAT-like repeat domain protein</fullName>
    </submittedName>
</protein>
<gene>
    <name evidence="2" type="ORF">SCLAV_4129</name>
</gene>
<keyword evidence="3" id="KW-1185">Reference proteome</keyword>
<dbReference type="OrthoDB" id="3630272at2"/>
<dbReference type="AlphaFoldDB" id="E2Q5J0"/>
<dbReference type="KEGG" id="sclf:BB341_08120"/>
<dbReference type="SUPFAM" id="SSF50494">
    <property type="entry name" value="Trypsin-like serine proteases"/>
    <property type="match status" value="1"/>
</dbReference>
<dbReference type="InterPro" id="IPR009003">
    <property type="entry name" value="Peptidase_S1_PA"/>
</dbReference>
<accession>E2Q5J0</accession>
<dbReference type="Pfam" id="PF13365">
    <property type="entry name" value="Trypsin_2"/>
    <property type="match status" value="1"/>
</dbReference>
<feature type="domain" description="vWA-MoxR associated protein C-terminal" evidence="1">
    <location>
        <begin position="420"/>
        <end position="658"/>
    </location>
</feature>
<dbReference type="STRING" id="1901.BB341_08120"/>
<organism evidence="2 3">
    <name type="scientific">Streptomyces clavuligerus</name>
    <dbReference type="NCBI Taxonomy" id="1901"/>
    <lineage>
        <taxon>Bacteria</taxon>
        <taxon>Bacillati</taxon>
        <taxon>Actinomycetota</taxon>
        <taxon>Actinomycetes</taxon>
        <taxon>Kitasatosporales</taxon>
        <taxon>Streptomycetaceae</taxon>
        <taxon>Streptomyces</taxon>
    </lineage>
</organism>